<dbReference type="Pfam" id="PF04242">
    <property type="entry name" value="DUF424"/>
    <property type="match status" value="1"/>
</dbReference>
<evidence type="ECO:0000313" key="2">
    <source>
        <dbReference type="Proteomes" id="UP000197679"/>
    </source>
</evidence>
<reference evidence="1 2" key="1">
    <citation type="journal article" date="2017" name="Nat. Commun.">
        <title>'ARMAN' archaea depend on association with euryarchaeal host in culture and in situ.</title>
        <authorList>
            <person name="Golyshina O."/>
            <person name="Toshchakov S."/>
            <person name="Makarova K."/>
            <person name="Gavrilov S."/>
            <person name="Korzhenkov A."/>
            <person name="La Cono V."/>
            <person name="Arcadi E."/>
            <person name="Nechitaylo T."/>
            <person name="Ferrer M."/>
            <person name="Kublanov I."/>
            <person name="Wolf Y."/>
            <person name="Yakimov M."/>
            <person name="Golyshin P."/>
            <person name="Slesarev A."/>
            <person name="Kozyavkin S."/>
        </authorList>
    </citation>
    <scope>NUCLEOTIDE SEQUENCE [LARGE SCALE GENOMIC DNA]</scope>
    <source>
        <strain evidence="1 2">Mia14</strain>
    </source>
</reference>
<keyword evidence="2" id="KW-1185">Reference proteome</keyword>
<dbReference type="Gene3D" id="3.30.1860.10">
    <property type="entry name" value="uncharacterized conserved protein from methanopyrus kandleri domain like"/>
    <property type="match status" value="1"/>
</dbReference>
<sequence>MIYIKIHQAEEGDIIAACDESLIDKVLEEGEIYIDLKGYPEFYKGDLVDPKKYNLSTPLKELNSANIIGKESVDYMIEKGLIVAENVKYINGIPYAHSYVIKDEKK</sequence>
<accession>A0A218NNY2</accession>
<dbReference type="Proteomes" id="UP000197679">
    <property type="component" value="Chromosome"/>
</dbReference>
<gene>
    <name evidence="1" type="ORF">Mia14_0906</name>
</gene>
<dbReference type="EMBL" id="CP019964">
    <property type="protein sequence ID" value="ASI14182.1"/>
    <property type="molecule type" value="Genomic_DNA"/>
</dbReference>
<dbReference type="AlphaFoldDB" id="A0A218NNY2"/>
<organism evidence="1 2">
    <name type="scientific">Candidatus Mancarchaeum acidiphilum</name>
    <dbReference type="NCBI Taxonomy" id="1920749"/>
    <lineage>
        <taxon>Archaea</taxon>
        <taxon>Candidatus Micrarchaeota</taxon>
        <taxon>Candidatus Mancarchaeum</taxon>
    </lineage>
</organism>
<dbReference type="GeneID" id="33314444"/>
<dbReference type="RefSeq" id="WP_088820477.1">
    <property type="nucleotide sequence ID" value="NZ_CP019964.1"/>
</dbReference>
<proteinExistence type="predicted"/>
<evidence type="ECO:0000313" key="1">
    <source>
        <dbReference type="EMBL" id="ASI14182.1"/>
    </source>
</evidence>
<dbReference type="InterPro" id="IPR007355">
    <property type="entry name" value="DUF424"/>
</dbReference>
<dbReference type="KEGG" id="marh:Mia14_0906"/>
<dbReference type="OrthoDB" id="18015at2157"/>
<name>A0A218NNY2_9ARCH</name>
<protein>
    <submittedName>
        <fullName evidence="1">DUF424 superfamily protein</fullName>
    </submittedName>
</protein>